<accession>A0A176S3A2</accession>
<dbReference type="EMBL" id="LUTY01000857">
    <property type="protein sequence ID" value="OAD22581.1"/>
    <property type="molecule type" value="Genomic_DNA"/>
</dbReference>
<dbReference type="AlphaFoldDB" id="A0A176S3A2"/>
<reference evidence="1 2" key="1">
    <citation type="submission" date="2016-05" db="EMBL/GenBank/DDBJ databases">
        <title>Single-cell genome of chain-forming Candidatus Thiomargarita nelsonii and comparison to other large sulfur-oxidizing bacteria.</title>
        <authorList>
            <person name="Winkel M."/>
            <person name="Salman V."/>
            <person name="Woyke T."/>
            <person name="Schulz-Vogt H."/>
            <person name="Richter M."/>
            <person name="Flood B."/>
            <person name="Bailey J."/>
            <person name="Amann R."/>
            <person name="Mussmann M."/>
        </authorList>
    </citation>
    <scope>NUCLEOTIDE SEQUENCE [LARGE SCALE GENOMIC DNA]</scope>
    <source>
        <strain evidence="1 2">THI036</strain>
    </source>
</reference>
<comment type="caution">
    <text evidence="1">The sequence shown here is derived from an EMBL/GenBank/DDBJ whole genome shotgun (WGS) entry which is preliminary data.</text>
</comment>
<protein>
    <submittedName>
        <fullName evidence="1">Uncharacterized protein</fullName>
    </submittedName>
</protein>
<keyword evidence="2" id="KW-1185">Reference proteome</keyword>
<evidence type="ECO:0000313" key="2">
    <source>
        <dbReference type="Proteomes" id="UP000076962"/>
    </source>
</evidence>
<dbReference type="Pfam" id="PF16989">
    <property type="entry name" value="T6SS_VasJ"/>
    <property type="match status" value="1"/>
</dbReference>
<dbReference type="PANTHER" id="PTHR37024:SF5">
    <property type="entry name" value="IMPA N-TERMINAL DOMAIN-CONTAINING PROTEIN"/>
    <property type="match status" value="1"/>
</dbReference>
<dbReference type="InterPro" id="IPR017739">
    <property type="entry name" value="T6SS-assoc_VCA0119"/>
</dbReference>
<sequence>MPNLKDLKAIFEGPRYLKWQSFRESEASANDIKKAFAICHSTLYKIAAIKRAEKPSNPLPYRILRFSAWMSIETKPAIDEKKGNTYFPPPSKNKNDYYTQLLEKGQYADLIEEMENIFARPNGQPTNAHWLDAHRFTAMALEALGPQYSKAKQAVIDELAAFLRRFPDTPDLIFNDGKTAFADAQTKLWISEQVLAGGENAGESGEAQAWIKTAKEAKQLALAGKEQFAEGLSLLQEGGKSAASQREQFFWLLEQARFCYDTDHVDLAVPLLEFLEKQVARFALEEWEPRLSVDVARLLLMCHNKLSKDKKTPKDDKMSELNKRLYARLCRLDVSSALALGK</sequence>
<name>A0A176S3A2_9GAMM</name>
<evidence type="ECO:0000313" key="1">
    <source>
        <dbReference type="EMBL" id="OAD22581.1"/>
    </source>
</evidence>
<dbReference type="Proteomes" id="UP000076962">
    <property type="component" value="Unassembled WGS sequence"/>
</dbReference>
<gene>
    <name evidence="1" type="ORF">THIOM_001606</name>
</gene>
<proteinExistence type="predicted"/>
<dbReference type="PANTHER" id="PTHR37024">
    <property type="entry name" value="TYPE VI SECRETION SYSTEM DUF2094 AND IMPA-RELATED DOMAIN PROTEIN"/>
    <property type="match status" value="1"/>
</dbReference>
<organism evidence="1 2">
    <name type="scientific">Candidatus Thiomargarita nelsonii</name>
    <dbReference type="NCBI Taxonomy" id="1003181"/>
    <lineage>
        <taxon>Bacteria</taxon>
        <taxon>Pseudomonadati</taxon>
        <taxon>Pseudomonadota</taxon>
        <taxon>Gammaproteobacteria</taxon>
        <taxon>Thiotrichales</taxon>
        <taxon>Thiotrichaceae</taxon>
        <taxon>Thiomargarita</taxon>
    </lineage>
</organism>